<keyword evidence="7 9" id="KW-0472">Membrane</keyword>
<dbReference type="PANTHER" id="PTHR35011">
    <property type="entry name" value="2,3-DIKETO-L-GULONATE TRAP TRANSPORTER SMALL PERMEASE PROTEIN YIAM"/>
    <property type="match status" value="1"/>
</dbReference>
<evidence type="ECO:0000256" key="2">
    <source>
        <dbReference type="ARBA" id="ARBA00022448"/>
    </source>
</evidence>
<comment type="similarity">
    <text evidence="8 9">Belongs to the TRAP transporter small permease family.</text>
</comment>
<comment type="function">
    <text evidence="9">Part of the tripartite ATP-independent periplasmic (TRAP) transport system.</text>
</comment>
<feature type="transmembrane region" description="Helical" evidence="9">
    <location>
        <begin position="20"/>
        <end position="45"/>
    </location>
</feature>
<proteinExistence type="inferred from homology"/>
<keyword evidence="12" id="KW-1185">Reference proteome</keyword>
<sequence length="185" mass="20277">MSEHKNILQRLVTGADRALWQLGGVCLWLCNLCLLAMLSLTAATFLLRPFDVSVWWFWPWTMVLFIWLSFFGFFAIYVRLKDVRIDFLVKRLGRAGNILSRLLSDAVGAGVSVVLLQQAPTVMASAAGFVEGALLPWGDELPRQALFAPLFVSSALVALTALTDIAKCCVGLPENTAPLHPEAAS</sequence>
<evidence type="ECO:0000256" key="6">
    <source>
        <dbReference type="ARBA" id="ARBA00022989"/>
    </source>
</evidence>
<keyword evidence="5 9" id="KW-0812">Transmembrane</keyword>
<protein>
    <recommendedName>
        <fullName evidence="9">TRAP transporter small permease protein</fullName>
    </recommendedName>
</protein>
<evidence type="ECO:0000256" key="8">
    <source>
        <dbReference type="ARBA" id="ARBA00038436"/>
    </source>
</evidence>
<dbReference type="GO" id="GO:0022857">
    <property type="term" value="F:transmembrane transporter activity"/>
    <property type="evidence" value="ECO:0007669"/>
    <property type="project" value="UniProtKB-UniRule"/>
</dbReference>
<dbReference type="AlphaFoldDB" id="A0A640WE96"/>
<evidence type="ECO:0000256" key="9">
    <source>
        <dbReference type="RuleBase" id="RU369079"/>
    </source>
</evidence>
<evidence type="ECO:0000256" key="4">
    <source>
        <dbReference type="ARBA" id="ARBA00022519"/>
    </source>
</evidence>
<evidence type="ECO:0000256" key="3">
    <source>
        <dbReference type="ARBA" id="ARBA00022475"/>
    </source>
</evidence>
<reference evidence="11 12" key="1">
    <citation type="submission" date="2019-08" db="EMBL/GenBank/DDBJ databases">
        <title>Bioinformatics analysis of the strain L3 and L5.</title>
        <authorList>
            <person name="Li X."/>
        </authorList>
    </citation>
    <scope>NUCLEOTIDE SEQUENCE [LARGE SCALE GENOMIC DNA]</scope>
    <source>
        <strain evidence="11 12">L3</strain>
    </source>
</reference>
<keyword evidence="6 9" id="KW-1133">Transmembrane helix</keyword>
<comment type="subunit">
    <text evidence="9">The complex comprises the extracytoplasmic solute receptor protein and the two transmembrane proteins.</text>
</comment>
<keyword evidence="2 9" id="KW-0813">Transport</keyword>
<feature type="domain" description="Tripartite ATP-independent periplasmic transporters DctQ component" evidence="10">
    <location>
        <begin position="38"/>
        <end position="167"/>
    </location>
</feature>
<dbReference type="InterPro" id="IPR055348">
    <property type="entry name" value="DctQ"/>
</dbReference>
<name>A0A640WE96_9GAMM</name>
<evidence type="ECO:0000256" key="1">
    <source>
        <dbReference type="ARBA" id="ARBA00004429"/>
    </source>
</evidence>
<comment type="caution">
    <text evidence="11">The sequence shown here is derived from an EMBL/GenBank/DDBJ whole genome shotgun (WGS) entry which is preliminary data.</text>
</comment>
<feature type="transmembrane region" description="Helical" evidence="9">
    <location>
        <begin position="57"/>
        <end position="78"/>
    </location>
</feature>
<evidence type="ECO:0000313" key="11">
    <source>
        <dbReference type="EMBL" id="KAA0018297.1"/>
    </source>
</evidence>
<keyword evidence="4 9" id="KW-0997">Cell inner membrane</keyword>
<comment type="subcellular location">
    <subcellularLocation>
        <location evidence="1 9">Cell inner membrane</location>
        <topology evidence="1 9">Multi-pass membrane protein</topology>
    </subcellularLocation>
</comment>
<accession>A0A640WE96</accession>
<organism evidence="11 12">
    <name type="scientific">Salinicola corii</name>
    <dbReference type="NCBI Taxonomy" id="2606937"/>
    <lineage>
        <taxon>Bacteria</taxon>
        <taxon>Pseudomonadati</taxon>
        <taxon>Pseudomonadota</taxon>
        <taxon>Gammaproteobacteria</taxon>
        <taxon>Oceanospirillales</taxon>
        <taxon>Halomonadaceae</taxon>
        <taxon>Salinicola</taxon>
    </lineage>
</organism>
<dbReference type="Proteomes" id="UP000466024">
    <property type="component" value="Unassembled WGS sequence"/>
</dbReference>
<dbReference type="GO" id="GO:0005886">
    <property type="term" value="C:plasma membrane"/>
    <property type="evidence" value="ECO:0007669"/>
    <property type="project" value="UniProtKB-SubCell"/>
</dbReference>
<evidence type="ECO:0000256" key="7">
    <source>
        <dbReference type="ARBA" id="ARBA00023136"/>
    </source>
</evidence>
<evidence type="ECO:0000259" key="10">
    <source>
        <dbReference type="Pfam" id="PF04290"/>
    </source>
</evidence>
<dbReference type="InterPro" id="IPR007387">
    <property type="entry name" value="TRAP_DctQ"/>
</dbReference>
<evidence type="ECO:0000256" key="5">
    <source>
        <dbReference type="ARBA" id="ARBA00022692"/>
    </source>
</evidence>
<dbReference type="EMBL" id="VTPX01000005">
    <property type="protein sequence ID" value="KAA0018297.1"/>
    <property type="molecule type" value="Genomic_DNA"/>
</dbReference>
<gene>
    <name evidence="11" type="ORF">F0A16_11320</name>
</gene>
<comment type="caution">
    <text evidence="9">Lacks conserved residue(s) required for the propagation of feature annotation.</text>
</comment>
<evidence type="ECO:0000313" key="12">
    <source>
        <dbReference type="Proteomes" id="UP000466024"/>
    </source>
</evidence>
<dbReference type="RefSeq" id="WP_149435498.1">
    <property type="nucleotide sequence ID" value="NZ_VTPX01000005.1"/>
</dbReference>
<keyword evidence="3" id="KW-1003">Cell membrane</keyword>
<dbReference type="Pfam" id="PF04290">
    <property type="entry name" value="DctQ"/>
    <property type="match status" value="1"/>
</dbReference>